<dbReference type="PANTHER" id="PTHR10963">
    <property type="entry name" value="GLYCOSYL HYDROLASE-RELATED"/>
    <property type="match status" value="1"/>
</dbReference>
<dbReference type="Pfam" id="PF25275">
    <property type="entry name" value="Golvesin_C"/>
    <property type="match status" value="1"/>
</dbReference>
<dbReference type="PANTHER" id="PTHR10963:SF55">
    <property type="entry name" value="GLYCOSIDE HYDROLASE FAMILY 16 PROTEIN"/>
    <property type="match status" value="1"/>
</dbReference>
<evidence type="ECO:0000313" key="4">
    <source>
        <dbReference type="EMBL" id="MBG6093870.1"/>
    </source>
</evidence>
<feature type="chain" id="PRO_5037297617" evidence="2">
    <location>
        <begin position="30"/>
        <end position="389"/>
    </location>
</feature>
<dbReference type="Proteomes" id="UP000614047">
    <property type="component" value="Unassembled WGS sequence"/>
</dbReference>
<keyword evidence="5" id="KW-1185">Reference proteome</keyword>
<dbReference type="InterPro" id="IPR033803">
    <property type="entry name" value="CBD-like_Golvesin-Xly"/>
</dbReference>
<dbReference type="InterPro" id="IPR000757">
    <property type="entry name" value="Beta-glucanase-like"/>
</dbReference>
<dbReference type="AlphaFoldDB" id="A0A931DUL3"/>
<dbReference type="PROSITE" id="PS51762">
    <property type="entry name" value="GH16_2"/>
    <property type="match status" value="1"/>
</dbReference>
<organism evidence="4 5">
    <name type="scientific">Actinomadura viridis</name>
    <dbReference type="NCBI Taxonomy" id="58110"/>
    <lineage>
        <taxon>Bacteria</taxon>
        <taxon>Bacillati</taxon>
        <taxon>Actinomycetota</taxon>
        <taxon>Actinomycetes</taxon>
        <taxon>Streptosporangiales</taxon>
        <taxon>Thermomonosporaceae</taxon>
        <taxon>Actinomadura</taxon>
    </lineage>
</organism>
<accession>A0A931DUL3</accession>
<sequence>MRNPLARTAAALTLGATCLVLPAAQAAHADPTGTGWSLVFSDTFDGAAGSAPSTARWNFRTDVKALSAQLARNVTLSGDGRLLIDLKKESVSGKEFTGGGVVSKQAFRYGYYETRVRLNDGPGWHSAFWLMAGNGTTTFNPEHRTEIDVLETDSAQPRTTQHNVHTWKDGTTKAPVHYGTGVYDTGVDLRQWHTVGVDWRETSVRYYIDGVLKFTAPYLPGQWTHDYLNIWLTSIAYGVSPDPAMLPARVEFDHIKYWQRDYYVDNDGPAGYGYSETGEWQDSAVGGWTHGSPVRYACAAGAKATWRPNIRSSGDYAVYIYNPAGSGGDPAARAQLNGGTAVTVNQGSGTAGWVSLGTRALAAGTGNTVTLTASGSSCARADAVKFVRQ</sequence>
<evidence type="ECO:0000256" key="2">
    <source>
        <dbReference type="SAM" id="SignalP"/>
    </source>
</evidence>
<proteinExistence type="inferred from homology"/>
<dbReference type="Gene3D" id="2.60.120.260">
    <property type="entry name" value="Galactose-binding domain-like"/>
    <property type="match status" value="1"/>
</dbReference>
<dbReference type="Gene3D" id="2.60.120.200">
    <property type="match status" value="1"/>
</dbReference>
<comment type="similarity">
    <text evidence="1">Belongs to the glycosyl hydrolase 16 family.</text>
</comment>
<dbReference type="CDD" id="cd08023">
    <property type="entry name" value="GH16_laminarinase_like"/>
    <property type="match status" value="1"/>
</dbReference>
<dbReference type="SUPFAM" id="SSF49899">
    <property type="entry name" value="Concanavalin A-like lectins/glucanases"/>
    <property type="match status" value="1"/>
</dbReference>
<protein>
    <submittedName>
        <fullName evidence="4">Beta-glucanase (GH16 family)</fullName>
    </submittedName>
</protein>
<dbReference type="GO" id="GO:0005975">
    <property type="term" value="P:carbohydrate metabolic process"/>
    <property type="evidence" value="ECO:0007669"/>
    <property type="project" value="InterPro"/>
</dbReference>
<evidence type="ECO:0000259" key="3">
    <source>
        <dbReference type="PROSITE" id="PS51762"/>
    </source>
</evidence>
<evidence type="ECO:0000256" key="1">
    <source>
        <dbReference type="ARBA" id="ARBA00006865"/>
    </source>
</evidence>
<dbReference type="GO" id="GO:0004553">
    <property type="term" value="F:hydrolase activity, hydrolyzing O-glycosyl compounds"/>
    <property type="evidence" value="ECO:0007669"/>
    <property type="project" value="InterPro"/>
</dbReference>
<reference evidence="4" key="1">
    <citation type="submission" date="2020-11" db="EMBL/GenBank/DDBJ databases">
        <title>Sequencing the genomes of 1000 actinobacteria strains.</title>
        <authorList>
            <person name="Klenk H.-P."/>
        </authorList>
    </citation>
    <scope>NUCLEOTIDE SEQUENCE</scope>
    <source>
        <strain evidence="4">DSM 43175</strain>
    </source>
</reference>
<dbReference type="InterPro" id="IPR050546">
    <property type="entry name" value="Glycosyl_Hydrlase_16"/>
</dbReference>
<dbReference type="EMBL" id="JADOUA010000001">
    <property type="protein sequence ID" value="MBG6093870.1"/>
    <property type="molecule type" value="Genomic_DNA"/>
</dbReference>
<gene>
    <name evidence="4" type="ORF">IW256_007983</name>
</gene>
<feature type="signal peptide" evidence="2">
    <location>
        <begin position="1"/>
        <end position="29"/>
    </location>
</feature>
<name>A0A931DUL3_9ACTN</name>
<feature type="domain" description="GH16" evidence="3">
    <location>
        <begin position="14"/>
        <end position="263"/>
    </location>
</feature>
<dbReference type="Pfam" id="PF00722">
    <property type="entry name" value="Glyco_hydro_16"/>
    <property type="match status" value="1"/>
</dbReference>
<evidence type="ECO:0000313" key="5">
    <source>
        <dbReference type="Proteomes" id="UP000614047"/>
    </source>
</evidence>
<keyword evidence="2" id="KW-0732">Signal</keyword>
<dbReference type="InterPro" id="IPR013320">
    <property type="entry name" value="ConA-like_dom_sf"/>
</dbReference>
<dbReference type="RefSeq" id="WP_231404114.1">
    <property type="nucleotide sequence ID" value="NZ_BAABES010000003.1"/>
</dbReference>
<comment type="caution">
    <text evidence="4">The sequence shown here is derived from an EMBL/GenBank/DDBJ whole genome shotgun (WGS) entry which is preliminary data.</text>
</comment>